<comment type="caution">
    <text evidence="4">The sequence shown here is derived from an EMBL/GenBank/DDBJ whole genome shotgun (WGS) entry which is preliminary data.</text>
</comment>
<gene>
    <name evidence="4" type="ORF">S01H4_52618</name>
</gene>
<name>X1E0U3_9ZZZZ</name>
<dbReference type="InterPro" id="IPR036856">
    <property type="entry name" value="Ald_Oxase/Xan_DH_a/b_sf"/>
</dbReference>
<evidence type="ECO:0000259" key="3">
    <source>
        <dbReference type="Pfam" id="PF02738"/>
    </source>
</evidence>
<sequence>MGQPVAILVAKSLAAAKEAKQLVKVEVEEETPLVTIQDALAAKSFHGNPEGYLVRQGDPEQGFSESEKVVEGEVNLCGQYHFYLEPQSALAIPKDEGLQIYSSTQSPSNVVDHVTSLLNMKQNHVNVRVGRLGGGFG</sequence>
<dbReference type="Gene3D" id="3.30.365.10">
    <property type="entry name" value="Aldehyde oxidase/xanthine dehydrogenase, molybdopterin binding domain"/>
    <property type="match status" value="2"/>
</dbReference>
<dbReference type="AlphaFoldDB" id="X1E0U3"/>
<dbReference type="InterPro" id="IPR037165">
    <property type="entry name" value="AldOxase/xan_DH_Mopterin-bd_sf"/>
</dbReference>
<dbReference type="Pfam" id="PF02738">
    <property type="entry name" value="MoCoBD_1"/>
    <property type="match status" value="1"/>
</dbReference>
<feature type="domain" description="Aldehyde oxidase/xanthine dehydrogenase first molybdopterin binding" evidence="3">
    <location>
        <begin position="54"/>
        <end position="137"/>
    </location>
</feature>
<evidence type="ECO:0000256" key="1">
    <source>
        <dbReference type="ARBA" id="ARBA00022505"/>
    </source>
</evidence>
<evidence type="ECO:0000256" key="2">
    <source>
        <dbReference type="ARBA" id="ARBA00023002"/>
    </source>
</evidence>
<dbReference type="InterPro" id="IPR008274">
    <property type="entry name" value="AldOxase/xan_DH_MoCoBD1"/>
</dbReference>
<dbReference type="PANTHER" id="PTHR11908:SF132">
    <property type="entry name" value="ALDEHYDE OXIDASE 1-RELATED"/>
    <property type="match status" value="1"/>
</dbReference>
<dbReference type="SUPFAM" id="SSF54665">
    <property type="entry name" value="CO dehydrogenase molybdoprotein N-domain-like"/>
    <property type="match status" value="1"/>
</dbReference>
<reference evidence="4" key="1">
    <citation type="journal article" date="2014" name="Front. Microbiol.">
        <title>High frequency of phylogenetically diverse reductive dehalogenase-homologous genes in deep subseafloor sedimentary metagenomes.</title>
        <authorList>
            <person name="Kawai M."/>
            <person name="Futagami T."/>
            <person name="Toyoda A."/>
            <person name="Takaki Y."/>
            <person name="Nishi S."/>
            <person name="Hori S."/>
            <person name="Arai W."/>
            <person name="Tsubouchi T."/>
            <person name="Morono Y."/>
            <person name="Uchiyama I."/>
            <person name="Ito T."/>
            <person name="Fujiyama A."/>
            <person name="Inagaki F."/>
            <person name="Takami H."/>
        </authorList>
    </citation>
    <scope>NUCLEOTIDE SEQUENCE</scope>
    <source>
        <strain evidence="4">Expedition CK06-06</strain>
    </source>
</reference>
<dbReference type="GO" id="GO:0005506">
    <property type="term" value="F:iron ion binding"/>
    <property type="evidence" value="ECO:0007669"/>
    <property type="project" value="InterPro"/>
</dbReference>
<dbReference type="InterPro" id="IPR016208">
    <property type="entry name" value="Ald_Oxase/xanthine_DH-like"/>
</dbReference>
<evidence type="ECO:0000313" key="4">
    <source>
        <dbReference type="EMBL" id="GAH14020.1"/>
    </source>
</evidence>
<protein>
    <recommendedName>
        <fullName evidence="3">Aldehyde oxidase/xanthine dehydrogenase first molybdopterin binding domain-containing protein</fullName>
    </recommendedName>
</protein>
<dbReference type="Gene3D" id="3.90.1170.50">
    <property type="entry name" value="Aldehyde oxidase/xanthine dehydrogenase, a/b hammerhead"/>
    <property type="match status" value="1"/>
</dbReference>
<keyword evidence="2" id="KW-0560">Oxidoreductase</keyword>
<dbReference type="SUPFAM" id="SSF56003">
    <property type="entry name" value="Molybdenum cofactor-binding domain"/>
    <property type="match status" value="1"/>
</dbReference>
<proteinExistence type="predicted"/>
<keyword evidence="1" id="KW-0500">Molybdenum</keyword>
<dbReference type="EMBL" id="BART01030087">
    <property type="protein sequence ID" value="GAH14020.1"/>
    <property type="molecule type" value="Genomic_DNA"/>
</dbReference>
<feature type="non-terminal residue" evidence="4">
    <location>
        <position position="137"/>
    </location>
</feature>
<dbReference type="GO" id="GO:0016491">
    <property type="term" value="F:oxidoreductase activity"/>
    <property type="evidence" value="ECO:0007669"/>
    <property type="project" value="UniProtKB-KW"/>
</dbReference>
<accession>X1E0U3</accession>
<organism evidence="4">
    <name type="scientific">marine sediment metagenome</name>
    <dbReference type="NCBI Taxonomy" id="412755"/>
    <lineage>
        <taxon>unclassified sequences</taxon>
        <taxon>metagenomes</taxon>
        <taxon>ecological metagenomes</taxon>
    </lineage>
</organism>
<dbReference type="PANTHER" id="PTHR11908">
    <property type="entry name" value="XANTHINE DEHYDROGENASE"/>
    <property type="match status" value="1"/>
</dbReference>